<dbReference type="InterPro" id="IPR050889">
    <property type="entry name" value="Dendritic_Spine_Reg/Scaffold"/>
</dbReference>
<sequence>MRLRALILFGMSAAVFGSQSAGDGIPDGSDCCEWDHVPPESRDYGDQGSEWLNEPEWPAPSNYRLKENNPIYIAEFLLLRPPIEVADRERLSIQAVMGLPVLGPQLVWLAVEAGHTSVVAALLRAGASPVGVNSHGTLSSGALLAASEQGDLESVRMLVEAGVDPDLHIPRGGQDVDCGLLFKPKPVYIRRPRENAEIHSDWSDATPLFLAIMGTTLSYRYSTYTYTALELAARTGHLPTLAVLTEHLNITGSGGDESPFSQVKHLLTSAAWSRDVEVVNYVLLRLGFPVASPGADCRGGLLTDEHRGWVLTILRGLCGGVERPTSVASIEHFLEYLREPGRQTMLKVPDLRKDLWEGMFMAVLHDQTDVYVFLGRLLARLMHQEEDESTYAEADNEEFKCSLRNAMLRLRRGEGPHYFANNSARFELILESELAHAIEWDRFGIVRFLVEDGFLDPNEHTKGLDAVLTPDYFRNRPLSLLERSVVAGAYGVAAYLIEHTDPYVMGYLHEWGYWTTPLVEALTVTFDRSWSKSLVSMEEIARLLFSRGGPVSSISPPAVPDFRNGDVVIDVVRIGLARDARELCLCWGYRGTIRPKPLLTHKKVVRLELSKEDEAWWPRLQKMPQIPQELIQSIRQSGRKKNDSSS</sequence>
<name>A0A8H6MR84_9PEZI</name>
<evidence type="ECO:0000256" key="2">
    <source>
        <dbReference type="ARBA" id="ARBA00023043"/>
    </source>
</evidence>
<dbReference type="InterPro" id="IPR036770">
    <property type="entry name" value="Ankyrin_rpt-contain_sf"/>
</dbReference>
<evidence type="ECO:0000256" key="1">
    <source>
        <dbReference type="ARBA" id="ARBA00022737"/>
    </source>
</evidence>
<dbReference type="PANTHER" id="PTHR24166">
    <property type="entry name" value="ROLLING PEBBLES, ISOFORM B"/>
    <property type="match status" value="1"/>
</dbReference>
<keyword evidence="5" id="KW-1185">Reference proteome</keyword>
<organism evidence="4 5">
    <name type="scientific">Colletotrichum sojae</name>
    <dbReference type="NCBI Taxonomy" id="2175907"/>
    <lineage>
        <taxon>Eukaryota</taxon>
        <taxon>Fungi</taxon>
        <taxon>Dikarya</taxon>
        <taxon>Ascomycota</taxon>
        <taxon>Pezizomycotina</taxon>
        <taxon>Sordariomycetes</taxon>
        <taxon>Hypocreomycetidae</taxon>
        <taxon>Glomerellales</taxon>
        <taxon>Glomerellaceae</taxon>
        <taxon>Colletotrichum</taxon>
        <taxon>Colletotrichum orchidearum species complex</taxon>
    </lineage>
</organism>
<dbReference type="AlphaFoldDB" id="A0A8H6MR84"/>
<dbReference type="Gene3D" id="1.25.40.20">
    <property type="entry name" value="Ankyrin repeat-containing domain"/>
    <property type="match status" value="1"/>
</dbReference>
<evidence type="ECO:0008006" key="6">
    <source>
        <dbReference type="Google" id="ProtNLM"/>
    </source>
</evidence>
<keyword evidence="1" id="KW-0677">Repeat</keyword>
<dbReference type="SUPFAM" id="SSF48403">
    <property type="entry name" value="Ankyrin repeat"/>
    <property type="match status" value="1"/>
</dbReference>
<dbReference type="SMART" id="SM00248">
    <property type="entry name" value="ANK"/>
    <property type="match status" value="4"/>
</dbReference>
<feature type="signal peptide" evidence="3">
    <location>
        <begin position="1"/>
        <end position="17"/>
    </location>
</feature>
<gene>
    <name evidence="4" type="ORF">CSOJ01_09141</name>
</gene>
<proteinExistence type="predicted"/>
<evidence type="ECO:0000256" key="3">
    <source>
        <dbReference type="SAM" id="SignalP"/>
    </source>
</evidence>
<evidence type="ECO:0000313" key="5">
    <source>
        <dbReference type="Proteomes" id="UP000652219"/>
    </source>
</evidence>
<dbReference type="PANTHER" id="PTHR24166:SF48">
    <property type="entry name" value="PROTEIN VAPYRIN"/>
    <property type="match status" value="1"/>
</dbReference>
<dbReference type="InterPro" id="IPR002110">
    <property type="entry name" value="Ankyrin_rpt"/>
</dbReference>
<keyword evidence="3" id="KW-0732">Signal</keyword>
<dbReference type="EMBL" id="WIGN01000169">
    <property type="protein sequence ID" value="KAF6805999.1"/>
    <property type="molecule type" value="Genomic_DNA"/>
</dbReference>
<protein>
    <recommendedName>
        <fullName evidence="6">Ankyrin repeat protein</fullName>
    </recommendedName>
</protein>
<accession>A0A8H6MR84</accession>
<feature type="chain" id="PRO_5034124435" description="Ankyrin repeat protein" evidence="3">
    <location>
        <begin position="18"/>
        <end position="646"/>
    </location>
</feature>
<evidence type="ECO:0000313" key="4">
    <source>
        <dbReference type="EMBL" id="KAF6805999.1"/>
    </source>
</evidence>
<reference evidence="4 5" key="1">
    <citation type="journal article" date="2020" name="Phytopathology">
        <title>Genome Sequence Resources of Colletotrichum truncatum, C. plurivorum, C. musicola, and C. sojae: Four Species Pathogenic to Soybean (Glycine max).</title>
        <authorList>
            <person name="Rogerio F."/>
            <person name="Boufleur T.R."/>
            <person name="Ciampi-Guillardi M."/>
            <person name="Sukno S.A."/>
            <person name="Thon M.R."/>
            <person name="Massola Junior N.S."/>
            <person name="Baroncelli R."/>
        </authorList>
    </citation>
    <scope>NUCLEOTIDE SEQUENCE [LARGE SCALE GENOMIC DNA]</scope>
    <source>
        <strain evidence="4 5">LFN0009</strain>
    </source>
</reference>
<keyword evidence="2" id="KW-0040">ANK repeat</keyword>
<comment type="caution">
    <text evidence="4">The sequence shown here is derived from an EMBL/GenBank/DDBJ whole genome shotgun (WGS) entry which is preliminary data.</text>
</comment>
<dbReference type="Proteomes" id="UP000652219">
    <property type="component" value="Unassembled WGS sequence"/>
</dbReference>